<feature type="non-terminal residue" evidence="2">
    <location>
        <position position="92"/>
    </location>
</feature>
<comment type="caution">
    <text evidence="2">The sequence shown here is derived from an EMBL/GenBank/DDBJ whole genome shotgun (WGS) entry which is preliminary data.</text>
</comment>
<dbReference type="PANTHER" id="PTHR47481">
    <property type="match status" value="1"/>
</dbReference>
<evidence type="ECO:0000313" key="3">
    <source>
        <dbReference type="Proteomes" id="UP000265520"/>
    </source>
</evidence>
<accession>A0A392T8E0</accession>
<sequence>GLSELYRGVATLIRQSNPLPSFFQARSMITLEESGLEKMHSTSSPIALHTAAPRDSDDSSQQRSNHRHNNRFGTGCNRNNQTRTGGRGQHSY</sequence>
<dbReference type="Proteomes" id="UP000265520">
    <property type="component" value="Unassembled WGS sequence"/>
</dbReference>
<name>A0A392T8E0_9FABA</name>
<feature type="non-terminal residue" evidence="2">
    <location>
        <position position="1"/>
    </location>
</feature>
<dbReference type="EMBL" id="LXQA010526757">
    <property type="protein sequence ID" value="MCI57309.1"/>
    <property type="molecule type" value="Genomic_DNA"/>
</dbReference>
<evidence type="ECO:0000313" key="2">
    <source>
        <dbReference type="EMBL" id="MCI57309.1"/>
    </source>
</evidence>
<organism evidence="2 3">
    <name type="scientific">Trifolium medium</name>
    <dbReference type="NCBI Taxonomy" id="97028"/>
    <lineage>
        <taxon>Eukaryota</taxon>
        <taxon>Viridiplantae</taxon>
        <taxon>Streptophyta</taxon>
        <taxon>Embryophyta</taxon>
        <taxon>Tracheophyta</taxon>
        <taxon>Spermatophyta</taxon>
        <taxon>Magnoliopsida</taxon>
        <taxon>eudicotyledons</taxon>
        <taxon>Gunneridae</taxon>
        <taxon>Pentapetalae</taxon>
        <taxon>rosids</taxon>
        <taxon>fabids</taxon>
        <taxon>Fabales</taxon>
        <taxon>Fabaceae</taxon>
        <taxon>Papilionoideae</taxon>
        <taxon>50 kb inversion clade</taxon>
        <taxon>NPAAA clade</taxon>
        <taxon>Hologalegina</taxon>
        <taxon>IRL clade</taxon>
        <taxon>Trifolieae</taxon>
        <taxon>Trifolium</taxon>
    </lineage>
</organism>
<protein>
    <submittedName>
        <fullName evidence="2">Uncharacterized protein</fullName>
    </submittedName>
</protein>
<keyword evidence="3" id="KW-1185">Reference proteome</keyword>
<reference evidence="2 3" key="1">
    <citation type="journal article" date="2018" name="Front. Plant Sci.">
        <title>Red Clover (Trifolium pratense) and Zigzag Clover (T. medium) - A Picture of Genomic Similarities and Differences.</title>
        <authorList>
            <person name="Dluhosova J."/>
            <person name="Istvanek J."/>
            <person name="Nedelnik J."/>
            <person name="Repkova J."/>
        </authorList>
    </citation>
    <scope>NUCLEOTIDE SEQUENCE [LARGE SCALE GENOMIC DNA]</scope>
    <source>
        <strain evidence="3">cv. 10/8</strain>
        <tissue evidence="2">Leaf</tissue>
    </source>
</reference>
<proteinExistence type="predicted"/>
<dbReference type="PANTHER" id="PTHR47481:SF10">
    <property type="entry name" value="COPIA-LIKE POLYPROTEIN_RETROTRANSPOSON"/>
    <property type="match status" value="1"/>
</dbReference>
<feature type="region of interest" description="Disordered" evidence="1">
    <location>
        <begin position="36"/>
        <end position="92"/>
    </location>
</feature>
<dbReference type="AlphaFoldDB" id="A0A392T8E0"/>
<evidence type="ECO:0000256" key="1">
    <source>
        <dbReference type="SAM" id="MobiDB-lite"/>
    </source>
</evidence>